<dbReference type="GO" id="GO:0007040">
    <property type="term" value="P:lysosome organization"/>
    <property type="evidence" value="ECO:0007669"/>
    <property type="project" value="UniProtKB-ARBA"/>
</dbReference>
<keyword evidence="12" id="KW-1185">Reference proteome</keyword>
<evidence type="ECO:0000313" key="11">
    <source>
        <dbReference type="Ensembl" id="ENSXETP00000016656"/>
    </source>
</evidence>
<dbReference type="InterPro" id="IPR028730">
    <property type="entry name" value="ZFYVE26"/>
</dbReference>
<feature type="domain" description="FYVE-type" evidence="10">
    <location>
        <begin position="1792"/>
        <end position="1852"/>
    </location>
</feature>
<dbReference type="CDD" id="cd15724">
    <property type="entry name" value="FYVE_ZFY26"/>
    <property type="match status" value="1"/>
</dbReference>
<dbReference type="STRING" id="8364.ENSXETP00000016656"/>
<evidence type="ECO:0000313" key="12">
    <source>
        <dbReference type="Proteomes" id="UP000008143"/>
    </source>
</evidence>
<evidence type="ECO:0000256" key="7">
    <source>
        <dbReference type="ARBA" id="ARBA00044939"/>
    </source>
</evidence>
<dbReference type="RefSeq" id="XP_031746877.1">
    <property type="nucleotide sequence ID" value="XM_031891017.1"/>
</dbReference>
<dbReference type="InterPro" id="IPR057946">
    <property type="entry name" value="TPR_ZFYVE26"/>
</dbReference>
<dbReference type="SMART" id="SM00064">
    <property type="entry name" value="FYVE"/>
    <property type="match status" value="1"/>
</dbReference>
<dbReference type="Pfam" id="PF25569">
    <property type="entry name" value="TPR_ZFYVE26"/>
    <property type="match status" value="1"/>
</dbReference>
<dbReference type="Xenbase" id="XB-GENE-1005056">
    <property type="gene designation" value="zfyve26"/>
</dbReference>
<evidence type="ECO:0000256" key="5">
    <source>
        <dbReference type="ARBA" id="ARBA00022833"/>
    </source>
</evidence>
<reference evidence="13" key="3">
    <citation type="submission" date="2025-04" db="UniProtKB">
        <authorList>
            <consortium name="RefSeq"/>
        </authorList>
    </citation>
    <scope>IDENTIFICATION</scope>
    <source>
        <strain evidence="13">Nigerian</strain>
        <tissue evidence="13">Liver and blood</tissue>
    </source>
</reference>
<dbReference type="PaxDb" id="8364-ENSXETP00000018369"/>
<dbReference type="PANTHER" id="PTHR46591:SF1">
    <property type="entry name" value="ZINC FINGER FYVE DOMAIN-CONTAINING PROTEIN 26"/>
    <property type="match status" value="1"/>
</dbReference>
<keyword evidence="3" id="KW-0479">Metal-binding</keyword>
<evidence type="ECO:0000256" key="6">
    <source>
        <dbReference type="ARBA" id="ARBA00025962"/>
    </source>
</evidence>
<dbReference type="GO" id="GO:0000724">
    <property type="term" value="P:double-strand break repair via homologous recombination"/>
    <property type="evidence" value="ECO:0007669"/>
    <property type="project" value="InterPro"/>
</dbReference>
<dbReference type="Pfam" id="PF01363">
    <property type="entry name" value="FYVE"/>
    <property type="match status" value="1"/>
</dbReference>
<gene>
    <name evidence="11 13 14" type="primary">zfyve26</name>
</gene>
<dbReference type="InterPro" id="IPR000306">
    <property type="entry name" value="Znf_FYVE"/>
</dbReference>
<comment type="function">
    <text evidence="7">Phosphatidylinositol 3-phosphate-binding protein required for the abscission step in cytokinesis: recruited to the midbody during cytokinesis and acts as a regulator of abscission. May also be required for efficient homologous recombination DNA double-strand break repair.</text>
</comment>
<dbReference type="GO" id="GO:0000281">
    <property type="term" value="P:mitotic cytokinesis"/>
    <property type="evidence" value="ECO:0007669"/>
    <property type="project" value="InterPro"/>
</dbReference>
<feature type="compositionally biased region" description="Low complexity" evidence="9">
    <location>
        <begin position="802"/>
        <end position="811"/>
    </location>
</feature>
<dbReference type="Proteomes" id="UP000008143">
    <property type="component" value="Chromosome 8"/>
</dbReference>
<dbReference type="PANTHER" id="PTHR46591">
    <property type="entry name" value="ZINC FINGER FYVE DOMAIN-CONTAINING PROTEIN 26"/>
    <property type="match status" value="1"/>
</dbReference>
<proteinExistence type="predicted"/>
<accession>F6PZZ2</accession>
<reference evidence="11" key="1">
    <citation type="journal article" date="2010" name="Science">
        <title>The genome of the Western clawed frog Xenopus tropicalis.</title>
        <authorList>
            <person name="Hellsten U."/>
            <person name="Harland R.M."/>
            <person name="Gilchrist M.J."/>
            <person name="Hendrix D."/>
            <person name="Jurka J."/>
            <person name="Kapitonov V."/>
            <person name="Ovcharenko I."/>
            <person name="Putnam N.H."/>
            <person name="Shu S."/>
            <person name="Taher L."/>
            <person name="Blitz I.L."/>
            <person name="Blumberg B."/>
            <person name="Dichmann D.S."/>
            <person name="Dubchak I."/>
            <person name="Amaya E."/>
            <person name="Detter J.C."/>
            <person name="Fletcher R."/>
            <person name="Gerhard D.S."/>
            <person name="Goodstein D."/>
            <person name="Graves T."/>
            <person name="Grigoriev I.V."/>
            <person name="Grimwood J."/>
            <person name="Kawashima T."/>
            <person name="Lindquist E."/>
            <person name="Lucas S.M."/>
            <person name="Mead P.E."/>
            <person name="Mitros T."/>
            <person name="Ogino H."/>
            <person name="Ohta Y."/>
            <person name="Poliakov A.V."/>
            <person name="Pollet N."/>
            <person name="Robert J."/>
            <person name="Salamov A."/>
            <person name="Sater A.K."/>
            <person name="Schmutz J."/>
            <person name="Terry A."/>
            <person name="Vize P.D."/>
            <person name="Warren W.C."/>
            <person name="Wells D."/>
            <person name="Wills A."/>
            <person name="Wilson R.K."/>
            <person name="Zimmerman L.B."/>
            <person name="Zorn A.M."/>
            <person name="Grainger R."/>
            <person name="Grammer T."/>
            <person name="Khokha M.K."/>
            <person name="Richardson P.M."/>
            <person name="Rokhsar D.S."/>
        </authorList>
    </citation>
    <scope>NUCLEOTIDE SEQUENCE [LARGE SCALE GENOMIC DNA]</scope>
    <source>
        <strain evidence="11">Nigerian</strain>
    </source>
</reference>
<dbReference type="CTD" id="23503"/>
<comment type="subunit">
    <text evidence="6">Interacts with AP5Z1, AP5B1, AP5S1 and SPG11. Interacts with TTC19 and KIF13A.</text>
</comment>
<organism evidence="11">
    <name type="scientific">Xenopus tropicalis</name>
    <name type="common">Western clawed frog</name>
    <name type="synonym">Silurana tropicalis</name>
    <dbReference type="NCBI Taxonomy" id="8364"/>
    <lineage>
        <taxon>Eukaryota</taxon>
        <taxon>Metazoa</taxon>
        <taxon>Chordata</taxon>
        <taxon>Craniata</taxon>
        <taxon>Vertebrata</taxon>
        <taxon>Euteleostomi</taxon>
        <taxon>Amphibia</taxon>
        <taxon>Batrachia</taxon>
        <taxon>Anura</taxon>
        <taxon>Pipoidea</taxon>
        <taxon>Pipidae</taxon>
        <taxon>Xenopodinae</taxon>
        <taxon>Xenopus</taxon>
        <taxon>Silurana</taxon>
    </lineage>
</organism>
<dbReference type="Bgee" id="ENSXETG00000007653">
    <property type="expression patterns" value="Expressed in blastula and 16 other cell types or tissues"/>
</dbReference>
<dbReference type="GO" id="GO:0032266">
    <property type="term" value="F:phosphatidylinositol-3-phosphate binding"/>
    <property type="evidence" value="ECO:0007669"/>
    <property type="project" value="InterPro"/>
</dbReference>
<evidence type="ECO:0000256" key="2">
    <source>
        <dbReference type="ARBA" id="ARBA00022553"/>
    </source>
</evidence>
<dbReference type="GO" id="GO:0008270">
    <property type="term" value="F:zinc ion binding"/>
    <property type="evidence" value="ECO:0007669"/>
    <property type="project" value="UniProtKB-KW"/>
</dbReference>
<dbReference type="InterPro" id="IPR011011">
    <property type="entry name" value="Znf_FYVE_PHD"/>
</dbReference>
<dbReference type="InterPro" id="IPR013083">
    <property type="entry name" value="Znf_RING/FYVE/PHD"/>
</dbReference>
<dbReference type="Gene3D" id="3.30.40.10">
    <property type="entry name" value="Zinc/RING finger domain, C3HC4 (zinc finger)"/>
    <property type="match status" value="1"/>
</dbReference>
<feature type="compositionally biased region" description="Basic residues" evidence="9">
    <location>
        <begin position="785"/>
        <end position="798"/>
    </location>
</feature>
<feature type="region of interest" description="Disordered" evidence="9">
    <location>
        <begin position="1759"/>
        <end position="1786"/>
    </location>
</feature>
<dbReference type="Ensembl" id="ENSXETT00000016656">
    <property type="protein sequence ID" value="ENSXETP00000016656"/>
    <property type="gene ID" value="ENSXETG00000007653"/>
</dbReference>
<protein>
    <recommendedName>
        <fullName evidence="1">Zinc finger FYVE domain-containing protein 26</fullName>
    </recommendedName>
</protein>
<feature type="region of interest" description="Disordered" evidence="9">
    <location>
        <begin position="783"/>
        <end position="811"/>
    </location>
</feature>
<dbReference type="eggNOG" id="KOG1811">
    <property type="taxonomic scope" value="Eukaryota"/>
</dbReference>
<sequence length="2522" mass="287413">MAHPFGEEEEASLRSLHGFFCWCLQRGNWELARACLPQLYLGAQAGEVQEILTALVAAPHLLSCDENHSPEKLSWFWLSALETWQGWGKKHPTPFLKGKTEFLLLLEELQDDASEPVLKELYEAFLYSHQESENRREISGPRLSPKTISSLRTFLGHNPRLVQALIGFLLIDNSHPSALEYNHLLLNISVDYLLDLIKSLQEMKHGSQEHLEKVAEQIYGVLGTMHFNGELQASELRHLCQELFRACWSHGSILREEQIQQCMLRKQNYALVSLYGIVASENMKALITAQRSPGKGAACELSDSERAILALFCDPEQVNPWKTAYFYCLSTGKHFLEQILLTALALLKREDFTTLSMLLRNEFKPLRRLLVLLGWTHCQSIESAKMLLCTLHHNKDLCNDLVLKEFCEGLMYQVEALEWCIQHNSQVIPKKEILQHLYNLDRHSALYILHHLTRLPELNEEEVLELLQRGPASAGEDSSNQLDSHHLISQRNTVVFQAFCAIKYSMYALCVNAHRHTQCRDCLPHLLSGSSEDTEFPSVPEKETLTFQDLSAFFVQYFTKCQYYLQLLPAPFRLEVMENIFSLLFASISDLNKEPSQSEDYPAEDEEEVKVNLRTEGLELDSSLDKGECLAVSSPIQTTLNKDCSFLGADLSGISNGSLTSTVENAQRTHSILPRPNYLDLKHFTKGLSGFLADEVVLDQFLKMLKDHVDEPKDCSPWSEHNKEIKLLECMNLSVTKETFSSRVLQLSKYISDTQWRYRVVMSNRNAEEELITSRRPYRTYKASGFRRRSRKNNRGSKKQMESTSSELSTSESCASNLSAIGEADPRIQSRQRNLLIPMMLSPPESLLMSCILRGNYPEAHQVALMFNLQSTSSYGELIFMERYQDVVRELSSVEQRIENQSSESGTRKLSNSRSTLQAIGSAAAAGMVFYSISDVTDKLLAPAEGPIPTLHDDFWVKGARLEKCDPWRHVLDELNPSAMAAFDLACTQAHLWKTCRQLLETTERRLNCTLETKGRKPDCILDHPEGIRGLPAVLQQLSKIMNYASSSLGQTELEERINSQFKCNITELFHTCYPVLNDECIVRDITLGYELEQILTLLKAAISSHEPKGNPVQSLMDQLSMKPQDVQVHPVRQQMDLLLTNLDEIAKSLNGHGPKPDNVKKFFTYLDTMAKVIIQSINTELDPSLEVKVGNPFVLLHQKPSQMISHMLFERQVPPERLSSLLDKENLGVSVEQVIADYCCEPMSFCNVRKHKHAQCVMRSIGQITWHCVELTLPDMEINIPSCGHDEEDKIGASSPASPAPDHNQRYLTASALNFLKSKSRIAAAVACLSAAKSQKPTKSGLSWMELIGSKKESPLDMENIAKECDSLLLEFPVLQRFISAMSAPFQDCPSEGNGFASTLCGKPCSALALLGLHSPTANAVVTEAFQEAVSAKEWSRPLQILDLYSYDLKDLVGIRDAILSCAAAEEKDGHRYLFAVKDPSLRSKLALRFLHKWPLDACIEILSYCMCEPDIDEDLKLELQNKRSEMAVYQKILSLKEDSSWVTWQELKKDCKEDPHTVLSIMLDAKDYTLCEEWGHFYPVPVELLISLHCEHLLHLLGNQDTEKAIQLLQRIEDQSLRCAISEQALLQQSSIFACHFFSEYLLHNFHNSMSEAKRLEIRDVYMGSKILLALPEGAHSSYKHLVSSPLLLLEQLLMNMKIDWAAVAVQTIKQFLDELESSFSTEDVDKLLCTYAGKALDIPFSFRERRSDRVVDWSRFQTPPSSQEKRRIKSSPEFVPPEKPPAKTQWIPDEREVTCMVCKNERFTMFNRRHHCRRCGRLVCSSCSMKRMVVEGCRENPARVCDQCHAYFSANINKMDEDSDYTEAERPGGSLDLAEILKLSKAAELQWCLTVNEQENEVERSEFYYEQAPSASLCSAILNLHSKSEECGYQLIERCCMLSKDLTNPEMDSRLLLDIMKNLLFSAKMIFVKAARSQDLALCDSYSSKVDLLKILVAASYQEIPSLDEIVRPAAVIRLRNQLLEVEYYNLAIEVSTKTGLDPAGVWQAWGMACLKSDNLPGAREKFSRCLKAPLDPNQKNPRPTLLDDVVQYLESAAQPILLVNDDDYFATLKELKATLKPHCIWFEMMSEEKHQNNKYYQECLHYLHTYGTHLSIIQFYMRRDRMREALLHLLNKECPRDIFIEGIFVPSYESGKLQMLENLLESLDTTLESWSTYLIEACKHLQQKNFYNILYELQQFMKDHIRAAMTCIRFFSYKAKSYRELGDNMNWLIKSKEHLKTCLQEIPRGTNKRKYHDTFRKKMSNSDISRHINTVELQMAITKFLQRCESSGTSQTIKKPPPTLFGDSGMIIDVACRVILGGKNVEEGFGLAFRVIQDFQLDAAKVYGKVCKQLVGQEHYAEILQLVKCVSESGIAAENDCDQILLRCIEEMADMSPDELEKLIQGMRSDENKIKAFLTCRMMRSAYLTAVKQEHERAIQLVQEVWQATRQINDTVVQGICHKWLLEHPPKSKETHKHSSRK</sequence>
<dbReference type="GeneTree" id="ENSGT00920000149143"/>
<dbReference type="GeneID" id="100492179"/>
<evidence type="ECO:0000256" key="4">
    <source>
        <dbReference type="ARBA" id="ARBA00022771"/>
    </source>
</evidence>
<dbReference type="FunFam" id="3.30.40.10:FF:000295">
    <property type="entry name" value="Zinc finger, FYVE domain-containing 26"/>
    <property type="match status" value="1"/>
</dbReference>
<keyword evidence="5" id="KW-0862">Zinc</keyword>
<dbReference type="HOGENOM" id="CLU_228199_0_0_1"/>
<dbReference type="PROSITE" id="PS50178">
    <property type="entry name" value="ZF_FYVE"/>
    <property type="match status" value="1"/>
</dbReference>
<reference evidence="11" key="2">
    <citation type="submission" date="2011-06" db="UniProtKB">
        <authorList>
            <consortium name="Ensembl"/>
        </authorList>
    </citation>
    <scope>IDENTIFICATION</scope>
</reference>
<evidence type="ECO:0000313" key="14">
    <source>
        <dbReference type="Xenbase" id="XB-GENE-1005056"/>
    </source>
</evidence>
<evidence type="ECO:0000256" key="8">
    <source>
        <dbReference type="PROSITE-ProRule" id="PRU00091"/>
    </source>
</evidence>
<dbReference type="SUPFAM" id="SSF57903">
    <property type="entry name" value="FYVE/PHD zinc finger"/>
    <property type="match status" value="1"/>
</dbReference>
<evidence type="ECO:0000256" key="3">
    <source>
        <dbReference type="ARBA" id="ARBA00022723"/>
    </source>
</evidence>
<name>F6PZZ2_XENTR</name>
<evidence type="ECO:0000256" key="1">
    <source>
        <dbReference type="ARBA" id="ARBA00014373"/>
    </source>
</evidence>
<evidence type="ECO:0000256" key="9">
    <source>
        <dbReference type="SAM" id="MobiDB-lite"/>
    </source>
</evidence>
<keyword evidence="2" id="KW-0597">Phosphoprotein</keyword>
<evidence type="ECO:0000259" key="10">
    <source>
        <dbReference type="PROSITE" id="PS50178"/>
    </source>
</evidence>
<keyword evidence="4 8" id="KW-0863">Zinc-finger</keyword>
<dbReference type="ExpressionAtlas" id="F6PZZ2">
    <property type="expression patterns" value="baseline"/>
</dbReference>
<evidence type="ECO:0000313" key="13">
    <source>
        <dbReference type="RefSeq" id="XP_031746877.1"/>
    </source>
</evidence>
<dbReference type="InterPro" id="IPR017455">
    <property type="entry name" value="Znf_FYVE-rel"/>
</dbReference>
<dbReference type="AGR" id="Xenbase:XB-GENE-1005056"/>